<dbReference type="EMBL" id="MN739668">
    <property type="protein sequence ID" value="QHT19571.1"/>
    <property type="molecule type" value="Genomic_DNA"/>
</dbReference>
<keyword evidence="2" id="KW-0812">Transmembrane</keyword>
<feature type="compositionally biased region" description="Low complexity" evidence="1">
    <location>
        <begin position="92"/>
        <end position="104"/>
    </location>
</feature>
<keyword evidence="2" id="KW-0472">Membrane</keyword>
<dbReference type="AlphaFoldDB" id="A0A6C0DSR2"/>
<accession>A0A6C0DSR2</accession>
<feature type="compositionally biased region" description="Polar residues" evidence="1">
    <location>
        <begin position="105"/>
        <end position="114"/>
    </location>
</feature>
<protein>
    <submittedName>
        <fullName evidence="3">Uncharacterized protein</fullName>
    </submittedName>
</protein>
<keyword evidence="2" id="KW-1133">Transmembrane helix</keyword>
<reference evidence="3" key="1">
    <citation type="journal article" date="2020" name="Nature">
        <title>Giant virus diversity and host interactions through global metagenomics.</title>
        <authorList>
            <person name="Schulz F."/>
            <person name="Roux S."/>
            <person name="Paez-Espino D."/>
            <person name="Jungbluth S."/>
            <person name="Walsh D.A."/>
            <person name="Denef V.J."/>
            <person name="McMahon K.D."/>
            <person name="Konstantinidis K.T."/>
            <person name="Eloe-Fadrosh E.A."/>
            <person name="Kyrpides N.C."/>
            <person name="Woyke T."/>
        </authorList>
    </citation>
    <scope>NUCLEOTIDE SEQUENCE</scope>
    <source>
        <strain evidence="3">GVMAG-M-3300023174-5</strain>
    </source>
</reference>
<name>A0A6C0DSR2_9ZZZZ</name>
<proteinExistence type="predicted"/>
<feature type="transmembrane region" description="Helical" evidence="2">
    <location>
        <begin position="44"/>
        <end position="65"/>
    </location>
</feature>
<evidence type="ECO:0000256" key="2">
    <source>
        <dbReference type="SAM" id="Phobius"/>
    </source>
</evidence>
<evidence type="ECO:0000256" key="1">
    <source>
        <dbReference type="SAM" id="MobiDB-lite"/>
    </source>
</evidence>
<feature type="region of interest" description="Disordered" evidence="1">
    <location>
        <begin position="92"/>
        <end position="120"/>
    </location>
</feature>
<sequence>MDAKTPSIADSIQANSFDADINSATNITPLSGEQTGSFLSSVPWYAWLALVLVVAFVAFNIFIYLTKGFDDISNFYTLIMEKISNFFGVSSSNNTQETSSNPNPVGSTQGENVSTTTQTNDTAQKTTLYNALNSSQQQAITSNEKSEYTADDSHSTIQQTKSANKAGWCYIGEDRGFRSCIKVSEGDTCMSGNIFPSEDICVNPSLRV</sequence>
<evidence type="ECO:0000313" key="3">
    <source>
        <dbReference type="EMBL" id="QHT19571.1"/>
    </source>
</evidence>
<organism evidence="3">
    <name type="scientific">viral metagenome</name>
    <dbReference type="NCBI Taxonomy" id="1070528"/>
    <lineage>
        <taxon>unclassified sequences</taxon>
        <taxon>metagenomes</taxon>
        <taxon>organismal metagenomes</taxon>
    </lineage>
</organism>